<reference evidence="1 2" key="1">
    <citation type="submission" date="2017-09" db="EMBL/GenBank/DDBJ databases">
        <title>Large-scale bioinformatics analysis of Bacillus genomes uncovers conserved roles of natural products in bacterial physiology.</title>
        <authorList>
            <consortium name="Agbiome Team Llc"/>
            <person name="Bleich R.M."/>
            <person name="Kirk G.J."/>
            <person name="Santa Maria K.C."/>
            <person name="Allen S.E."/>
            <person name="Farag S."/>
            <person name="Shank E.A."/>
            <person name="Bowers A."/>
        </authorList>
    </citation>
    <scope>NUCLEOTIDE SEQUENCE [LARGE SCALE GENOMIC DNA]</scope>
    <source>
        <strain evidence="1 2">AFS003013</strain>
    </source>
</reference>
<organism evidence="1 2">
    <name type="scientific">Priestia megaterium</name>
    <name type="common">Bacillus megaterium</name>
    <dbReference type="NCBI Taxonomy" id="1404"/>
    <lineage>
        <taxon>Bacteria</taxon>
        <taxon>Bacillati</taxon>
        <taxon>Bacillota</taxon>
        <taxon>Bacilli</taxon>
        <taxon>Bacillales</taxon>
        <taxon>Bacillaceae</taxon>
        <taxon>Priestia</taxon>
    </lineage>
</organism>
<gene>
    <name evidence="1" type="ORF">CN497_19445</name>
</gene>
<proteinExistence type="predicted"/>
<protein>
    <submittedName>
        <fullName evidence="1">Uncharacterized protein</fullName>
    </submittedName>
</protein>
<sequence length="60" mass="6831">MKKIEDLTSIIHLDQVNAYNVEEVVDKYSILTVTFLLLFVEGNEPLRAAHFVGLENRGNL</sequence>
<accession>A0AAE5P3P0</accession>
<dbReference type="EMBL" id="NTYW01000025">
    <property type="protein sequence ID" value="PES34783.1"/>
    <property type="molecule type" value="Genomic_DNA"/>
</dbReference>
<dbReference type="Proteomes" id="UP000220341">
    <property type="component" value="Unassembled WGS sequence"/>
</dbReference>
<evidence type="ECO:0000313" key="2">
    <source>
        <dbReference type="Proteomes" id="UP000220341"/>
    </source>
</evidence>
<comment type="caution">
    <text evidence="1">The sequence shown here is derived from an EMBL/GenBank/DDBJ whole genome shotgun (WGS) entry which is preliminary data.</text>
</comment>
<dbReference type="AlphaFoldDB" id="A0AAE5P3P0"/>
<evidence type="ECO:0000313" key="1">
    <source>
        <dbReference type="EMBL" id="PES34783.1"/>
    </source>
</evidence>
<name>A0AAE5P3P0_PRIMG</name>
<dbReference type="RefSeq" id="WP_098278530.1">
    <property type="nucleotide sequence ID" value="NZ_JBDIZP010000011.1"/>
</dbReference>